<organism evidence="2">
    <name type="scientific">Paraconexibacter sp. AEG42_29</name>
    <dbReference type="NCBI Taxonomy" id="2997339"/>
    <lineage>
        <taxon>Bacteria</taxon>
        <taxon>Bacillati</taxon>
        <taxon>Actinomycetota</taxon>
        <taxon>Thermoleophilia</taxon>
        <taxon>Solirubrobacterales</taxon>
        <taxon>Paraconexibacteraceae</taxon>
        <taxon>Paraconexibacter</taxon>
    </lineage>
</organism>
<name>A0AAU7AUI3_9ACTN</name>
<keyword evidence="1" id="KW-1133">Transmembrane helix</keyword>
<sequence>MLISGVCLVLTAALAGLTGTWSPCGLSSVDTLGTSLGRESRRGRTVAAVLAFTVAAVAGGALTFGAAAAVGGAAGLGDVTWAALLAAAIALGAGIGDLRFLPIVPQIRRQVPEAVRWQLPLPVTAAFYGGLLGLGFTTYLFTYAMWALLAAALLLGSPLLGVVLGATFGLGRALPVVVLACRFTAPTTQQFIEDMERGPALIGLRRIDGAALLLCALVVAPVAIAGAATRTSVRSGAADPSVAPGLLAYQDPAGGAVLARAGLPPVTLPGTDPAVAEGGTVAWRSGDTVTVADGATLTPAATFAIPGVRELALTPDRLVYRRTEADGRQVVGAQDLSGGAAPSVLFRSRDAIGRPSVAGTTVAFAVAGRRGSRIVAVDLLTRQARTVRRAGLGTQISQAAVHGRRLAYVSTNRCGQELRFGTTARPAAQDRALLRLRPVGSRDSGFQRGYPDAYNAASKCPHRPTSRRAGVLSTVALSGTRAYVTRLPPTGTGAPALLQVHFTG</sequence>
<feature type="transmembrane region" description="Helical" evidence="1">
    <location>
        <begin position="119"/>
        <end position="141"/>
    </location>
</feature>
<dbReference type="InterPro" id="IPR011044">
    <property type="entry name" value="Quino_amine_DH_bsu"/>
</dbReference>
<feature type="transmembrane region" description="Helical" evidence="1">
    <location>
        <begin position="147"/>
        <end position="170"/>
    </location>
</feature>
<dbReference type="AlphaFoldDB" id="A0AAU7AUI3"/>
<dbReference type="EMBL" id="CP114014">
    <property type="protein sequence ID" value="XAY05004.1"/>
    <property type="molecule type" value="Genomic_DNA"/>
</dbReference>
<evidence type="ECO:0000256" key="1">
    <source>
        <dbReference type="SAM" id="Phobius"/>
    </source>
</evidence>
<dbReference type="RefSeq" id="WP_354701526.1">
    <property type="nucleotide sequence ID" value="NZ_CP114014.1"/>
</dbReference>
<gene>
    <name evidence="2" type="ORF">DSM112329_01845</name>
</gene>
<feature type="transmembrane region" description="Helical" evidence="1">
    <location>
        <begin position="210"/>
        <end position="228"/>
    </location>
</feature>
<keyword evidence="1" id="KW-0472">Membrane</keyword>
<protein>
    <submittedName>
        <fullName evidence="2">Uncharacterized protein</fullName>
    </submittedName>
</protein>
<reference evidence="2" key="1">
    <citation type="submission" date="2022-12" db="EMBL/GenBank/DDBJ databases">
        <title>Paraconexibacter alkalitolerans sp. nov. and Baekduia alba sp. nov., isolated from soil and emended description of the genera Paraconexibacter (Chun et al., 2020) and Baekduia (An et al., 2020).</title>
        <authorList>
            <person name="Vieira S."/>
            <person name="Huber K.J."/>
            <person name="Geppert A."/>
            <person name="Wolf J."/>
            <person name="Neumann-Schaal M."/>
            <person name="Muesken M."/>
            <person name="Overmann J."/>
        </authorList>
    </citation>
    <scope>NUCLEOTIDE SEQUENCE</scope>
    <source>
        <strain evidence="2">AEG42_29</strain>
    </source>
</reference>
<feature type="transmembrane region" description="Helical" evidence="1">
    <location>
        <begin position="79"/>
        <end position="98"/>
    </location>
</feature>
<dbReference type="SUPFAM" id="SSF50969">
    <property type="entry name" value="YVTN repeat-like/Quinoprotein amine dehydrogenase"/>
    <property type="match status" value="1"/>
</dbReference>
<dbReference type="KEGG" id="parq:DSM112329_01845"/>
<accession>A0AAU7AUI3</accession>
<keyword evidence="1" id="KW-0812">Transmembrane</keyword>
<feature type="transmembrane region" description="Helical" evidence="1">
    <location>
        <begin position="46"/>
        <end position="73"/>
    </location>
</feature>
<proteinExistence type="predicted"/>
<evidence type="ECO:0000313" key="2">
    <source>
        <dbReference type="EMBL" id="XAY05004.1"/>
    </source>
</evidence>